<feature type="transmembrane region" description="Helical" evidence="2">
    <location>
        <begin position="113"/>
        <end position="131"/>
    </location>
</feature>
<evidence type="ECO:0000313" key="4">
    <source>
        <dbReference type="Proteomes" id="UP001175211"/>
    </source>
</evidence>
<dbReference type="RefSeq" id="XP_060324318.1">
    <property type="nucleotide sequence ID" value="XM_060470199.1"/>
</dbReference>
<dbReference type="EMBL" id="JAUEPS010000064">
    <property type="protein sequence ID" value="KAK0442500.1"/>
    <property type="molecule type" value="Genomic_DNA"/>
</dbReference>
<gene>
    <name evidence="3" type="ORF">EV420DRAFT_1485321</name>
</gene>
<feature type="region of interest" description="Disordered" evidence="1">
    <location>
        <begin position="150"/>
        <end position="175"/>
    </location>
</feature>
<evidence type="ECO:0000256" key="1">
    <source>
        <dbReference type="SAM" id="MobiDB-lite"/>
    </source>
</evidence>
<dbReference type="Proteomes" id="UP001175211">
    <property type="component" value="Unassembled WGS sequence"/>
</dbReference>
<name>A0AA39JID0_ARMTA</name>
<reference evidence="3" key="1">
    <citation type="submission" date="2023-06" db="EMBL/GenBank/DDBJ databases">
        <authorList>
            <consortium name="Lawrence Berkeley National Laboratory"/>
            <person name="Ahrendt S."/>
            <person name="Sahu N."/>
            <person name="Indic B."/>
            <person name="Wong-Bajracharya J."/>
            <person name="Merenyi Z."/>
            <person name="Ke H.-M."/>
            <person name="Monk M."/>
            <person name="Kocsube S."/>
            <person name="Drula E."/>
            <person name="Lipzen A."/>
            <person name="Balint B."/>
            <person name="Henrissat B."/>
            <person name="Andreopoulos B."/>
            <person name="Martin F.M."/>
            <person name="Harder C.B."/>
            <person name="Rigling D."/>
            <person name="Ford K.L."/>
            <person name="Foster G.D."/>
            <person name="Pangilinan J."/>
            <person name="Papanicolaou A."/>
            <person name="Barry K."/>
            <person name="LaButti K."/>
            <person name="Viragh M."/>
            <person name="Koriabine M."/>
            <person name="Yan M."/>
            <person name="Riley R."/>
            <person name="Champramary S."/>
            <person name="Plett K.L."/>
            <person name="Tsai I.J."/>
            <person name="Slot J."/>
            <person name="Sipos G."/>
            <person name="Plett J."/>
            <person name="Nagy L.G."/>
            <person name="Grigoriev I.V."/>
        </authorList>
    </citation>
    <scope>NUCLEOTIDE SEQUENCE</scope>
    <source>
        <strain evidence="3">CCBAS 213</strain>
    </source>
</reference>
<keyword evidence="2" id="KW-1133">Transmembrane helix</keyword>
<comment type="caution">
    <text evidence="3">The sequence shown here is derived from an EMBL/GenBank/DDBJ whole genome shotgun (WGS) entry which is preliminary data.</text>
</comment>
<accession>A0AA39JID0</accession>
<sequence>MSSTNTPSLGMTFGSVYIGTTIAAIFFGITNLQAAIYYKRYPKDGRIYRYSVWACSIKLLEQVAILWYIQIFLVSFSTMTVLVGHYFDKIFPWFVVLQFIQDIRFLINVKDQVYVNALLAMHVPTDISILLNSWKDRRKRTTVESSVGTAIKFSPGDSSSESEDSNVSIPTPSRQFLDGAKEDLNFRI</sequence>
<dbReference type="AlphaFoldDB" id="A0AA39JID0"/>
<evidence type="ECO:0000313" key="3">
    <source>
        <dbReference type="EMBL" id="KAK0442500.1"/>
    </source>
</evidence>
<dbReference type="GeneID" id="85353747"/>
<proteinExistence type="predicted"/>
<feature type="transmembrane region" description="Helical" evidence="2">
    <location>
        <begin position="16"/>
        <end position="38"/>
    </location>
</feature>
<evidence type="ECO:0000256" key="2">
    <source>
        <dbReference type="SAM" id="Phobius"/>
    </source>
</evidence>
<keyword evidence="2" id="KW-0472">Membrane</keyword>
<keyword evidence="2" id="KW-0812">Transmembrane</keyword>
<organism evidence="3 4">
    <name type="scientific">Armillaria tabescens</name>
    <name type="common">Ringless honey mushroom</name>
    <name type="synonym">Agaricus tabescens</name>
    <dbReference type="NCBI Taxonomy" id="1929756"/>
    <lineage>
        <taxon>Eukaryota</taxon>
        <taxon>Fungi</taxon>
        <taxon>Dikarya</taxon>
        <taxon>Basidiomycota</taxon>
        <taxon>Agaricomycotina</taxon>
        <taxon>Agaricomycetes</taxon>
        <taxon>Agaricomycetidae</taxon>
        <taxon>Agaricales</taxon>
        <taxon>Marasmiineae</taxon>
        <taxon>Physalacriaceae</taxon>
        <taxon>Desarmillaria</taxon>
    </lineage>
</organism>
<feature type="transmembrane region" description="Helical" evidence="2">
    <location>
        <begin position="59"/>
        <end position="87"/>
    </location>
</feature>
<keyword evidence="4" id="KW-1185">Reference proteome</keyword>
<protein>
    <submittedName>
        <fullName evidence="3">Uncharacterized protein</fullName>
    </submittedName>
</protein>